<name>A0A6P8SU91_GYMAC</name>
<evidence type="ECO:0000256" key="14">
    <source>
        <dbReference type="ARBA" id="ARBA00023136"/>
    </source>
</evidence>
<keyword evidence="15" id="KW-1015">Disulfide bond</keyword>
<comment type="similarity">
    <text evidence="4">Belongs to the glycosyltransferase 31 family. Beta3-Gal-T subfamily.</text>
</comment>
<keyword evidence="8" id="KW-0808">Transferase</keyword>
<keyword evidence="17" id="KW-0464">Manganese</keyword>
<evidence type="ECO:0000256" key="8">
    <source>
        <dbReference type="ARBA" id="ARBA00022679"/>
    </source>
</evidence>
<dbReference type="GO" id="GO:0030145">
    <property type="term" value="F:manganese ion binding"/>
    <property type="evidence" value="ECO:0007669"/>
    <property type="project" value="UniProtKB-ARBA"/>
</dbReference>
<dbReference type="GO" id="GO:0016263">
    <property type="term" value="F:glycoprotein-N-acetylgalactosamine 3-beta-galactosyltransferase activity"/>
    <property type="evidence" value="ECO:0007669"/>
    <property type="project" value="UniProtKB-EC"/>
</dbReference>
<evidence type="ECO:0000256" key="11">
    <source>
        <dbReference type="ARBA" id="ARBA00022741"/>
    </source>
</evidence>
<comment type="function">
    <text evidence="23">Glycosyltransferase that generates the core 1 O-glycan Gal-beta1-3GalNAc-alpha1-Ser/Thr (T antigen), which is a precursor for many extended O-glycans in glycoproteins.</text>
</comment>
<feature type="domain" description="Fringe-like glycosyltransferase" evidence="25">
    <location>
        <begin position="63"/>
        <end position="226"/>
    </location>
</feature>
<dbReference type="OrthoDB" id="414175at2759"/>
<evidence type="ECO:0000256" key="4">
    <source>
        <dbReference type="ARBA" id="ARBA00006462"/>
    </source>
</evidence>
<evidence type="ECO:0000256" key="13">
    <source>
        <dbReference type="ARBA" id="ARBA00022989"/>
    </source>
</evidence>
<dbReference type="EC" id="2.4.1.122" evidence="6"/>
<evidence type="ECO:0000256" key="22">
    <source>
        <dbReference type="ARBA" id="ARBA00048842"/>
    </source>
</evidence>
<evidence type="ECO:0000256" key="12">
    <source>
        <dbReference type="ARBA" id="ARBA00022968"/>
    </source>
</evidence>
<evidence type="ECO:0000313" key="27">
    <source>
        <dbReference type="RefSeq" id="XP_034054474.1"/>
    </source>
</evidence>
<dbReference type="AlphaFoldDB" id="A0A6P8SU91"/>
<keyword evidence="26" id="KW-1185">Reference proteome</keyword>
<evidence type="ECO:0000256" key="7">
    <source>
        <dbReference type="ARBA" id="ARBA00022676"/>
    </source>
</evidence>
<comment type="cofactor">
    <cofactor evidence="1">
        <name>Mn(2+)</name>
        <dbReference type="ChEBI" id="CHEBI:29035"/>
    </cofactor>
</comment>
<dbReference type="GO" id="GO:0016020">
    <property type="term" value="C:membrane"/>
    <property type="evidence" value="ECO:0007669"/>
    <property type="project" value="UniProtKB-SubCell"/>
</dbReference>
<proteinExistence type="inferred from homology"/>
<keyword evidence="11" id="KW-0547">Nucleotide-binding</keyword>
<comment type="subcellular location">
    <subcellularLocation>
        <location evidence="2">Membrane</location>
        <topology evidence="2">Single-pass type II membrane protein</topology>
    </subcellularLocation>
</comment>
<evidence type="ECO:0000256" key="5">
    <source>
        <dbReference type="ARBA" id="ARBA00011748"/>
    </source>
</evidence>
<dbReference type="InParanoid" id="A0A6P8SU91"/>
<dbReference type="InterPro" id="IPR026050">
    <property type="entry name" value="C1GALT1/C1GALT1_chp1"/>
</dbReference>
<evidence type="ECO:0000256" key="17">
    <source>
        <dbReference type="ARBA" id="ARBA00023211"/>
    </source>
</evidence>
<keyword evidence="7" id="KW-0328">Glycosyltransferase</keyword>
<sequence>MRNPTSNFIFITGLLTGFFCLHFLLDSNSIKGKRGHFIKHDHHQAEVTNQTPADKSNGTIRILCWIMTMPKYLETRTQHVRATWAKHCDRVLYMSSTSTDFPTVGLNVSEGRENLYWKTIRAFQFLHQHHMHDMDWFMKADDDTFVVMENLRHTLSRFDTEKPWYLGRRFTPFIKKGYMSGGAGYVLSKEAVRRFITGFQTGKCTHFSDIEDMALGKCMETMEVELGDTRDEKGRQTFHPFPLDHYVLRTPPRRRPWYMIYDFYTPIEGPGCCSDFAISFHYIHPPQMYVLEYLTHHLRAYGYRYRYHPDDKTKSNTTEHVEVQSST</sequence>
<keyword evidence="10" id="KW-0479">Metal-binding</keyword>
<organism evidence="26 27">
    <name type="scientific">Gymnodraco acuticeps</name>
    <name type="common">Antarctic dragonfish</name>
    <dbReference type="NCBI Taxonomy" id="8218"/>
    <lineage>
        <taxon>Eukaryota</taxon>
        <taxon>Metazoa</taxon>
        <taxon>Chordata</taxon>
        <taxon>Craniata</taxon>
        <taxon>Vertebrata</taxon>
        <taxon>Euteleostomi</taxon>
        <taxon>Actinopterygii</taxon>
        <taxon>Neopterygii</taxon>
        <taxon>Teleostei</taxon>
        <taxon>Neoteleostei</taxon>
        <taxon>Acanthomorphata</taxon>
        <taxon>Eupercaria</taxon>
        <taxon>Perciformes</taxon>
        <taxon>Notothenioidei</taxon>
        <taxon>Bathydraconidae</taxon>
        <taxon>Gymnodraco</taxon>
    </lineage>
</organism>
<evidence type="ECO:0000256" key="23">
    <source>
        <dbReference type="ARBA" id="ARBA00059245"/>
    </source>
</evidence>
<evidence type="ECO:0000256" key="2">
    <source>
        <dbReference type="ARBA" id="ARBA00004606"/>
    </source>
</evidence>
<keyword evidence="12" id="KW-0735">Signal-anchor</keyword>
<keyword evidence="16" id="KW-0325">Glycoprotein</keyword>
<evidence type="ECO:0000313" key="26">
    <source>
        <dbReference type="Proteomes" id="UP000515161"/>
    </source>
</evidence>
<evidence type="ECO:0000256" key="24">
    <source>
        <dbReference type="SAM" id="Phobius"/>
    </source>
</evidence>
<evidence type="ECO:0000256" key="6">
    <source>
        <dbReference type="ARBA" id="ARBA00012557"/>
    </source>
</evidence>
<feature type="transmembrane region" description="Helical" evidence="24">
    <location>
        <begin position="6"/>
        <end position="25"/>
    </location>
</feature>
<dbReference type="GO" id="GO:0000166">
    <property type="term" value="F:nucleotide binding"/>
    <property type="evidence" value="ECO:0007669"/>
    <property type="project" value="UniProtKB-KW"/>
</dbReference>
<keyword evidence="13 24" id="KW-1133">Transmembrane helix</keyword>
<evidence type="ECO:0000256" key="16">
    <source>
        <dbReference type="ARBA" id="ARBA00023180"/>
    </source>
</evidence>
<evidence type="ECO:0000256" key="19">
    <source>
        <dbReference type="ARBA" id="ARBA00041226"/>
    </source>
</evidence>
<dbReference type="UniPathway" id="UPA00378"/>
<dbReference type="Pfam" id="PF02434">
    <property type="entry name" value="Fringe"/>
    <property type="match status" value="1"/>
</dbReference>
<evidence type="ECO:0000256" key="18">
    <source>
        <dbReference type="ARBA" id="ARBA00040898"/>
    </source>
</evidence>
<dbReference type="FunFam" id="3.90.550.50:FF:000017">
    <property type="entry name" value="Glycoprotein-N-acetylgalactosamine 3-beta-galactosyltransferase 1"/>
    <property type="match status" value="1"/>
</dbReference>
<gene>
    <name evidence="27" type="primary">LOC117534397</name>
</gene>
<evidence type="ECO:0000256" key="1">
    <source>
        <dbReference type="ARBA" id="ARBA00001936"/>
    </source>
</evidence>
<comment type="pathway">
    <text evidence="3">Protein modification; protein glycosylation.</text>
</comment>
<accession>A0A6P8SU91</accession>
<comment type="catalytic activity">
    <reaction evidence="22">
        <text>an N-acetyl-alpha-D-galactosaminyl derivative + UDP-alpha-D-galactose = a beta-D-galactosyl-(1-&gt;3)-N-acetyl-alpha-D-galactosaminyl derivative + UDP + H(+)</text>
        <dbReference type="Rhea" id="RHEA:15621"/>
        <dbReference type="ChEBI" id="CHEBI:15378"/>
        <dbReference type="ChEBI" id="CHEBI:28257"/>
        <dbReference type="ChEBI" id="CHEBI:58223"/>
        <dbReference type="ChEBI" id="CHEBI:66914"/>
        <dbReference type="ChEBI" id="CHEBI:133470"/>
        <dbReference type="EC" id="2.4.1.122"/>
    </reaction>
</comment>
<protein>
    <recommendedName>
        <fullName evidence="18">Glycoprotein-N-acetylgalactosamine 3-beta-galactosyltransferase 1</fullName>
        <ecNumber evidence="6">2.4.1.122</ecNumber>
    </recommendedName>
    <alternativeName>
        <fullName evidence="20">Core 1 O-glycan T-synthase</fullName>
    </alternativeName>
    <alternativeName>
        <fullName evidence="21">Core 1 UDP-galactose:N-acetylgalactosamine-alpha-R beta 1,3-galactosyltransferase 1</fullName>
    </alternativeName>
    <alternativeName>
        <fullName evidence="19">Core 1 beta1,3-galactosyltransferase 1</fullName>
    </alternativeName>
</protein>
<evidence type="ECO:0000256" key="21">
    <source>
        <dbReference type="ARBA" id="ARBA00043065"/>
    </source>
</evidence>
<reference evidence="27" key="1">
    <citation type="submission" date="2025-08" db="UniProtKB">
        <authorList>
            <consortium name="RefSeq"/>
        </authorList>
    </citation>
    <scope>IDENTIFICATION</scope>
</reference>
<evidence type="ECO:0000259" key="25">
    <source>
        <dbReference type="Pfam" id="PF02434"/>
    </source>
</evidence>
<keyword evidence="14 24" id="KW-0472">Membrane</keyword>
<evidence type="ECO:0000256" key="15">
    <source>
        <dbReference type="ARBA" id="ARBA00023157"/>
    </source>
</evidence>
<dbReference type="Proteomes" id="UP000515161">
    <property type="component" value="Unplaced"/>
</dbReference>
<dbReference type="InterPro" id="IPR003378">
    <property type="entry name" value="Fringe-like_glycosylTrfase"/>
</dbReference>
<keyword evidence="9 24" id="KW-0812">Transmembrane</keyword>
<dbReference type="GeneID" id="117534397"/>
<evidence type="ECO:0000256" key="9">
    <source>
        <dbReference type="ARBA" id="ARBA00022692"/>
    </source>
</evidence>
<comment type="subunit">
    <text evidence="5">Homodimer; disulfide-linked.</text>
</comment>
<evidence type="ECO:0000256" key="10">
    <source>
        <dbReference type="ARBA" id="ARBA00022723"/>
    </source>
</evidence>
<evidence type="ECO:0000256" key="20">
    <source>
        <dbReference type="ARBA" id="ARBA00042009"/>
    </source>
</evidence>
<dbReference type="PANTHER" id="PTHR23033">
    <property type="entry name" value="BETA1,3-GALACTOSYLTRANSFERASE"/>
    <property type="match status" value="1"/>
</dbReference>
<dbReference type="Gene3D" id="3.90.550.50">
    <property type="match status" value="1"/>
</dbReference>
<evidence type="ECO:0000256" key="3">
    <source>
        <dbReference type="ARBA" id="ARBA00004922"/>
    </source>
</evidence>
<dbReference type="RefSeq" id="XP_034054474.1">
    <property type="nucleotide sequence ID" value="XM_034198583.1"/>
</dbReference>
<dbReference type="PANTHER" id="PTHR23033:SF13">
    <property type="entry name" value="GLYCOPROTEIN-N-ACETYLGALACTOSAMINE 3-BETA-GALACTOSYLTRANSFERASE 1"/>
    <property type="match status" value="1"/>
</dbReference>
<dbReference type="KEGG" id="gacu:117534397"/>